<evidence type="ECO:0008006" key="4">
    <source>
        <dbReference type="Google" id="ProtNLM"/>
    </source>
</evidence>
<proteinExistence type="predicted"/>
<sequence length="439" mass="47323">MNIFLRTIALAATILLMAAQSADAARPRSELLSGAGRGWLVSPNGVDGWIPAYGPYPNPVTMPNPFLNEFGIHADLMWYWPGPGAPAAGSPPSTAYFRHQFHLELENGMKPQIVALMAADEEMTLTINGTPFASYRRVDHMMPNGQPEAVAVDMTPALRLGNNQIDIRATDNGVYHWVFFDSYNIFHSTDALVPRAPAQISLIGDKDDFHPDDMADTTPKSQHVLDLQEKLSPMPAIDLDQPAANQSVGLTHDISVPEGATITSATVKLHIRMTGDIVDNDVILFNQSIITDQGLSTKVIALHDVLGFPPQAGATYDLIWNLAKTPLRNAASPIVTGQPDQVVSLLPMLVSDKHLDVLLADGTMVDYSELSVTYTSVSAALGDLNNDGAVDRADVNILLLGLNTLASGPGDPRDLDRDGRITALDVRKLVANCSHALCN</sequence>
<dbReference type="Proteomes" id="UP000179840">
    <property type="component" value="Unassembled WGS sequence"/>
</dbReference>
<dbReference type="Gene3D" id="1.10.1330.10">
    <property type="entry name" value="Dockerin domain"/>
    <property type="match status" value="1"/>
</dbReference>
<accession>A0A1S1U6T7</accession>
<name>A0A1S1U6T7_9BURK</name>
<dbReference type="GO" id="GO:0000272">
    <property type="term" value="P:polysaccharide catabolic process"/>
    <property type="evidence" value="ECO:0007669"/>
    <property type="project" value="InterPro"/>
</dbReference>
<dbReference type="PROSITE" id="PS00018">
    <property type="entry name" value="EF_HAND_1"/>
    <property type="match status" value="2"/>
</dbReference>
<dbReference type="AlphaFoldDB" id="A0A1S1U6T7"/>
<feature type="chain" id="PRO_5010163996" description="Dockerin domain-containing protein" evidence="1">
    <location>
        <begin position="25"/>
        <end position="439"/>
    </location>
</feature>
<dbReference type="RefSeq" id="WP_071077632.1">
    <property type="nucleotide sequence ID" value="NZ_LFKP01000008.1"/>
</dbReference>
<reference evidence="2 3" key="1">
    <citation type="submission" date="2015-06" db="EMBL/GenBank/DDBJ databases">
        <title>Draft genome sequencing of a biphenyl-degrading bacterium, Janthinobacterium lividum MEG1.</title>
        <authorList>
            <person name="Shimodaira J."/>
            <person name="Hatta T."/>
        </authorList>
    </citation>
    <scope>NUCLEOTIDE SEQUENCE [LARGE SCALE GENOMIC DNA]</scope>
    <source>
        <strain evidence="2 3">MEG1</strain>
    </source>
</reference>
<evidence type="ECO:0000313" key="3">
    <source>
        <dbReference type="Proteomes" id="UP000179840"/>
    </source>
</evidence>
<evidence type="ECO:0000256" key="1">
    <source>
        <dbReference type="SAM" id="SignalP"/>
    </source>
</evidence>
<dbReference type="InterPro" id="IPR036439">
    <property type="entry name" value="Dockerin_dom_sf"/>
</dbReference>
<dbReference type="InterPro" id="IPR002105">
    <property type="entry name" value="Dockerin_1_rpt"/>
</dbReference>
<gene>
    <name evidence="2" type="ORF">AKG95_15145</name>
</gene>
<feature type="signal peptide" evidence="1">
    <location>
        <begin position="1"/>
        <end position="24"/>
    </location>
</feature>
<evidence type="ECO:0000313" key="2">
    <source>
        <dbReference type="EMBL" id="OHV96150.1"/>
    </source>
</evidence>
<comment type="caution">
    <text evidence="2">The sequence shown here is derived from an EMBL/GenBank/DDBJ whole genome shotgun (WGS) entry which is preliminary data.</text>
</comment>
<organism evidence="2 3">
    <name type="scientific">Janthinobacterium lividum</name>
    <dbReference type="NCBI Taxonomy" id="29581"/>
    <lineage>
        <taxon>Bacteria</taxon>
        <taxon>Pseudomonadati</taxon>
        <taxon>Pseudomonadota</taxon>
        <taxon>Betaproteobacteria</taxon>
        <taxon>Burkholderiales</taxon>
        <taxon>Oxalobacteraceae</taxon>
        <taxon>Janthinobacterium</taxon>
    </lineage>
</organism>
<protein>
    <recommendedName>
        <fullName evidence="4">Dockerin domain-containing protein</fullName>
    </recommendedName>
</protein>
<dbReference type="EMBL" id="LFKP01000008">
    <property type="protein sequence ID" value="OHV96150.1"/>
    <property type="molecule type" value="Genomic_DNA"/>
</dbReference>
<dbReference type="InterPro" id="IPR018247">
    <property type="entry name" value="EF_Hand_1_Ca_BS"/>
</dbReference>
<dbReference type="SUPFAM" id="SSF63446">
    <property type="entry name" value="Type I dockerin domain"/>
    <property type="match status" value="1"/>
</dbReference>
<dbReference type="Gene3D" id="2.60.120.260">
    <property type="entry name" value="Galactose-binding domain-like"/>
    <property type="match status" value="1"/>
</dbReference>
<dbReference type="GO" id="GO:0004553">
    <property type="term" value="F:hydrolase activity, hydrolyzing O-glycosyl compounds"/>
    <property type="evidence" value="ECO:0007669"/>
    <property type="project" value="InterPro"/>
</dbReference>
<dbReference type="Pfam" id="PF00404">
    <property type="entry name" value="Dockerin_1"/>
    <property type="match status" value="1"/>
</dbReference>
<keyword evidence="1" id="KW-0732">Signal</keyword>